<gene>
    <name evidence="1" type="ORF">PLEPLA_LOCUS1125</name>
</gene>
<reference evidence="1" key="1">
    <citation type="submission" date="2020-03" db="EMBL/GenBank/DDBJ databases">
        <authorList>
            <person name="Weist P."/>
        </authorList>
    </citation>
    <scope>NUCLEOTIDE SEQUENCE</scope>
</reference>
<sequence length="91" mass="10280">MNELYKNVFICSFCSRQKVKRRGRDTANRREGAVRPRSCLVSFQQFIRCPPPQTHQVVCPILALLRGPASPQGPSWAPALDRTLPQALFTV</sequence>
<protein>
    <submittedName>
        <fullName evidence="1">Uncharacterized protein</fullName>
    </submittedName>
</protein>
<accession>A0A9N7THZ0</accession>
<keyword evidence="2" id="KW-1185">Reference proteome</keyword>
<proteinExistence type="predicted"/>
<organism evidence="1 2">
    <name type="scientific">Pleuronectes platessa</name>
    <name type="common">European plaice</name>
    <dbReference type="NCBI Taxonomy" id="8262"/>
    <lineage>
        <taxon>Eukaryota</taxon>
        <taxon>Metazoa</taxon>
        <taxon>Chordata</taxon>
        <taxon>Craniata</taxon>
        <taxon>Vertebrata</taxon>
        <taxon>Euteleostomi</taxon>
        <taxon>Actinopterygii</taxon>
        <taxon>Neopterygii</taxon>
        <taxon>Teleostei</taxon>
        <taxon>Neoteleostei</taxon>
        <taxon>Acanthomorphata</taxon>
        <taxon>Carangaria</taxon>
        <taxon>Pleuronectiformes</taxon>
        <taxon>Pleuronectoidei</taxon>
        <taxon>Pleuronectidae</taxon>
        <taxon>Pleuronectes</taxon>
    </lineage>
</organism>
<name>A0A9N7THZ0_PLEPL</name>
<comment type="caution">
    <text evidence="1">The sequence shown here is derived from an EMBL/GenBank/DDBJ whole genome shotgun (WGS) entry which is preliminary data.</text>
</comment>
<evidence type="ECO:0000313" key="1">
    <source>
        <dbReference type="EMBL" id="CAB1413425.1"/>
    </source>
</evidence>
<evidence type="ECO:0000313" key="2">
    <source>
        <dbReference type="Proteomes" id="UP001153269"/>
    </source>
</evidence>
<dbReference type="EMBL" id="CADEAL010000053">
    <property type="protein sequence ID" value="CAB1413425.1"/>
    <property type="molecule type" value="Genomic_DNA"/>
</dbReference>
<dbReference type="AlphaFoldDB" id="A0A9N7THZ0"/>
<dbReference type="Proteomes" id="UP001153269">
    <property type="component" value="Unassembled WGS sequence"/>
</dbReference>